<name>A0A2Z5ZHF0_9PROT</name>
<accession>A0A2Z5ZHF0</accession>
<sequence length="75" mass="8644">MLPKKYGMQRTRPLKLMGLQFFHVFSTPVFSFALPPFSQLEGNRQRLQPVESRRPVALLALRFKTGPHATLEECT</sequence>
<evidence type="ECO:0000313" key="2">
    <source>
        <dbReference type="Proteomes" id="UP000270034"/>
    </source>
</evidence>
<reference evidence="1 2" key="1">
    <citation type="submission" date="2018-02" db="EMBL/GenBank/DDBJ databases">
        <title>Acetobacter orientalis genome.</title>
        <authorList>
            <person name="Nakashima N."/>
            <person name="Tamura T."/>
        </authorList>
    </citation>
    <scope>NUCLEOTIDE SEQUENCE [LARGE SCALE GENOMIC DNA]</scope>
    <source>
        <strain evidence="1 2">FAN1</strain>
    </source>
</reference>
<dbReference type="KEGG" id="aot:AcetOri_orf02719"/>
<dbReference type="EMBL" id="AP018515">
    <property type="protein sequence ID" value="BBC80162.1"/>
    <property type="molecule type" value="Genomic_DNA"/>
</dbReference>
<protein>
    <submittedName>
        <fullName evidence="1">Trehalose-binding protein</fullName>
    </submittedName>
</protein>
<dbReference type="AlphaFoldDB" id="A0A2Z5ZHF0"/>
<proteinExistence type="predicted"/>
<evidence type="ECO:0000313" key="1">
    <source>
        <dbReference type="EMBL" id="BBC80162.1"/>
    </source>
</evidence>
<dbReference type="Proteomes" id="UP000270034">
    <property type="component" value="Chromosome"/>
</dbReference>
<organism evidence="1 2">
    <name type="scientific">Acetobacter orientalis</name>
    <dbReference type="NCBI Taxonomy" id="146474"/>
    <lineage>
        <taxon>Bacteria</taxon>
        <taxon>Pseudomonadati</taxon>
        <taxon>Pseudomonadota</taxon>
        <taxon>Alphaproteobacteria</taxon>
        <taxon>Acetobacterales</taxon>
        <taxon>Acetobacteraceae</taxon>
        <taxon>Acetobacter</taxon>
    </lineage>
</organism>
<gene>
    <name evidence="1" type="ORF">AcetOrient_orf02719</name>
</gene>